<evidence type="ECO:0000313" key="2">
    <source>
        <dbReference type="Proteomes" id="UP000499080"/>
    </source>
</evidence>
<comment type="caution">
    <text evidence="1">The sequence shown here is derived from an EMBL/GenBank/DDBJ whole genome shotgun (WGS) entry which is preliminary data.</text>
</comment>
<accession>A0A4Y2A2A0</accession>
<name>A0A4Y2A2A0_ARAVE</name>
<evidence type="ECO:0000313" key="1">
    <source>
        <dbReference type="EMBL" id="GBL73396.1"/>
    </source>
</evidence>
<gene>
    <name evidence="1" type="ORF">AVEN_159409_1</name>
</gene>
<keyword evidence="2" id="KW-1185">Reference proteome</keyword>
<sequence length="93" mass="10926">MTWMTPKPTSPLHTTAAERRLALRSSLKSCFEPEIFRHRSRNLTIRPPRPCELLKGWTPRQAIDGRFLNLCSFCVKIPVEVNERYEVQNMQEI</sequence>
<dbReference type="Proteomes" id="UP000499080">
    <property type="component" value="Unassembled WGS sequence"/>
</dbReference>
<dbReference type="AlphaFoldDB" id="A0A4Y2A2A0"/>
<reference evidence="1 2" key="1">
    <citation type="journal article" date="2019" name="Sci. Rep.">
        <title>Orb-weaving spider Araneus ventricosus genome elucidates the spidroin gene catalogue.</title>
        <authorList>
            <person name="Kono N."/>
            <person name="Nakamura H."/>
            <person name="Ohtoshi R."/>
            <person name="Moran D.A.P."/>
            <person name="Shinohara A."/>
            <person name="Yoshida Y."/>
            <person name="Fujiwara M."/>
            <person name="Mori M."/>
            <person name="Tomita M."/>
            <person name="Arakawa K."/>
        </authorList>
    </citation>
    <scope>NUCLEOTIDE SEQUENCE [LARGE SCALE GENOMIC DNA]</scope>
</reference>
<organism evidence="1 2">
    <name type="scientific">Araneus ventricosus</name>
    <name type="common">Orbweaver spider</name>
    <name type="synonym">Epeira ventricosa</name>
    <dbReference type="NCBI Taxonomy" id="182803"/>
    <lineage>
        <taxon>Eukaryota</taxon>
        <taxon>Metazoa</taxon>
        <taxon>Ecdysozoa</taxon>
        <taxon>Arthropoda</taxon>
        <taxon>Chelicerata</taxon>
        <taxon>Arachnida</taxon>
        <taxon>Araneae</taxon>
        <taxon>Araneomorphae</taxon>
        <taxon>Entelegynae</taxon>
        <taxon>Araneoidea</taxon>
        <taxon>Araneidae</taxon>
        <taxon>Araneus</taxon>
    </lineage>
</organism>
<protein>
    <submittedName>
        <fullName evidence="1">Uncharacterized protein</fullName>
    </submittedName>
</protein>
<dbReference type="EMBL" id="BGPR01000003">
    <property type="protein sequence ID" value="GBL73396.1"/>
    <property type="molecule type" value="Genomic_DNA"/>
</dbReference>
<proteinExistence type="predicted"/>